<gene>
    <name evidence="3" type="ORF">HPP92_012011</name>
    <name evidence="2" type="ORF">HPP92_012327</name>
</gene>
<dbReference type="Proteomes" id="UP000639772">
    <property type="component" value="Unassembled WGS sequence"/>
</dbReference>
<dbReference type="InterPro" id="IPR000626">
    <property type="entry name" value="Ubiquitin-like_dom"/>
</dbReference>
<name>A0A835R3H4_VANPL</name>
<protein>
    <recommendedName>
        <fullName evidence="1">Ubiquitin-like domain-containing protein</fullName>
    </recommendedName>
</protein>
<proteinExistence type="predicted"/>
<dbReference type="GO" id="GO:0031593">
    <property type="term" value="F:polyubiquitin modification-dependent protein binding"/>
    <property type="evidence" value="ECO:0007669"/>
    <property type="project" value="TreeGrafter"/>
</dbReference>
<dbReference type="InterPro" id="IPR029071">
    <property type="entry name" value="Ubiquitin-like_domsf"/>
</dbReference>
<dbReference type="Proteomes" id="UP000636800">
    <property type="component" value="Chromosome 5"/>
</dbReference>
<dbReference type="PANTHER" id="PTHR10621:SF38">
    <property type="entry name" value="UBIQUITIN DOMAIN-CONTAINING PROTEIN 7SL RNA1-RELATED"/>
    <property type="match status" value="1"/>
</dbReference>
<dbReference type="EMBL" id="JADCNM010000005">
    <property type="protein sequence ID" value="KAG0483927.1"/>
    <property type="molecule type" value="Genomic_DNA"/>
</dbReference>
<accession>A0A835R3H4</accession>
<evidence type="ECO:0000259" key="1">
    <source>
        <dbReference type="PROSITE" id="PS50053"/>
    </source>
</evidence>
<dbReference type="SUPFAM" id="SSF54236">
    <property type="entry name" value="Ubiquitin-like"/>
    <property type="match status" value="3"/>
</dbReference>
<dbReference type="GO" id="GO:0005654">
    <property type="term" value="C:nucleoplasm"/>
    <property type="evidence" value="ECO:0007669"/>
    <property type="project" value="TreeGrafter"/>
</dbReference>
<dbReference type="PROSITE" id="PS50053">
    <property type="entry name" value="UBIQUITIN_2"/>
    <property type="match status" value="3"/>
</dbReference>
<evidence type="ECO:0000313" key="2">
    <source>
        <dbReference type="EMBL" id="KAG0481469.1"/>
    </source>
</evidence>
<evidence type="ECO:0000313" key="5">
    <source>
        <dbReference type="Proteomes" id="UP000639772"/>
    </source>
</evidence>
<dbReference type="GO" id="GO:0043161">
    <property type="term" value="P:proteasome-mediated ubiquitin-dependent protein catabolic process"/>
    <property type="evidence" value="ECO:0007669"/>
    <property type="project" value="TreeGrafter"/>
</dbReference>
<feature type="domain" description="Ubiquitin-like" evidence="1">
    <location>
        <begin position="1"/>
        <end position="72"/>
    </location>
</feature>
<dbReference type="GO" id="GO:0043130">
    <property type="term" value="F:ubiquitin binding"/>
    <property type="evidence" value="ECO:0007669"/>
    <property type="project" value="TreeGrafter"/>
</dbReference>
<dbReference type="OrthoDB" id="419317at2759"/>
<dbReference type="GO" id="GO:0070628">
    <property type="term" value="F:proteasome binding"/>
    <property type="evidence" value="ECO:0007669"/>
    <property type="project" value="TreeGrafter"/>
</dbReference>
<keyword evidence="4" id="KW-1185">Reference proteome</keyword>
<dbReference type="GO" id="GO:0005829">
    <property type="term" value="C:cytosol"/>
    <property type="evidence" value="ECO:0007669"/>
    <property type="project" value="TreeGrafter"/>
</dbReference>
<dbReference type="CDD" id="cd17039">
    <property type="entry name" value="Ubl_ubiquitin_like"/>
    <property type="match status" value="2"/>
</dbReference>
<organism evidence="2 4">
    <name type="scientific">Vanilla planifolia</name>
    <name type="common">Vanilla</name>
    <dbReference type="NCBI Taxonomy" id="51239"/>
    <lineage>
        <taxon>Eukaryota</taxon>
        <taxon>Viridiplantae</taxon>
        <taxon>Streptophyta</taxon>
        <taxon>Embryophyta</taxon>
        <taxon>Tracheophyta</taxon>
        <taxon>Spermatophyta</taxon>
        <taxon>Magnoliopsida</taxon>
        <taxon>Liliopsida</taxon>
        <taxon>Asparagales</taxon>
        <taxon>Orchidaceae</taxon>
        <taxon>Vanilloideae</taxon>
        <taxon>Vanilleae</taxon>
        <taxon>Vanilla</taxon>
    </lineage>
</organism>
<dbReference type="EMBL" id="JADCNL010000005">
    <property type="protein sequence ID" value="KAG0481469.1"/>
    <property type="molecule type" value="Genomic_DNA"/>
</dbReference>
<dbReference type="Gene3D" id="3.10.20.90">
    <property type="entry name" value="Phosphatidylinositol 3-kinase Catalytic Subunit, Chain A, domain 1"/>
    <property type="match status" value="3"/>
</dbReference>
<feature type="domain" description="Ubiquitin-like" evidence="1">
    <location>
        <begin position="103"/>
        <end position="165"/>
    </location>
</feature>
<evidence type="ECO:0000313" key="4">
    <source>
        <dbReference type="Proteomes" id="UP000636800"/>
    </source>
</evidence>
<dbReference type="SMART" id="SM00213">
    <property type="entry name" value="UBQ"/>
    <property type="match status" value="2"/>
</dbReference>
<dbReference type="AlphaFoldDB" id="A0A835R3H4"/>
<dbReference type="Pfam" id="PF00240">
    <property type="entry name" value="ubiquitin"/>
    <property type="match status" value="2"/>
</dbReference>
<dbReference type="PANTHER" id="PTHR10621">
    <property type="entry name" value="UV EXCISION REPAIR PROTEIN RAD23"/>
    <property type="match status" value="1"/>
</dbReference>
<sequence length="263" mass="29286">MEVVFETAEGRRFEQEIWFFSSVLQMKEKIEKLLDFPVARQTLVFDGKVLENERDTEYYGIVHGSRILVRLEPDPNPPASAAEVSIAIPSHKTQFKISVDAASETVNRLKERIADRLAGETGDRMSTSRLALLHAGGELQDQWRLAECGVWCGSEIEVTVKAPGGTAAPAVVGHGARKVRLAVQLAGPGTKRVSVEVNPADNVGELRKELNRLREKQHFNLPAEGFFFIYNQNVMDEDRSFRWHDVRPGDVIEVFNGSVTGGT</sequence>
<reference evidence="4 5" key="1">
    <citation type="journal article" date="2020" name="Nat. Food">
        <title>A phased Vanilla planifolia genome enables genetic improvement of flavour and production.</title>
        <authorList>
            <person name="Hasing T."/>
            <person name="Tang H."/>
            <person name="Brym M."/>
            <person name="Khazi F."/>
            <person name="Huang T."/>
            <person name="Chambers A.H."/>
        </authorList>
    </citation>
    <scope>NUCLEOTIDE SEQUENCE [LARGE SCALE GENOMIC DNA]</scope>
    <source>
        <tissue evidence="2">Leaf</tissue>
    </source>
</reference>
<feature type="domain" description="Ubiquitin-like" evidence="1">
    <location>
        <begin position="179"/>
        <end position="261"/>
    </location>
</feature>
<evidence type="ECO:0000313" key="3">
    <source>
        <dbReference type="EMBL" id="KAG0483927.1"/>
    </source>
</evidence>
<comment type="caution">
    <text evidence="2">The sequence shown here is derived from an EMBL/GenBank/DDBJ whole genome shotgun (WGS) entry which is preliminary data.</text>
</comment>